<feature type="domain" description="HRDC" evidence="4">
    <location>
        <begin position="445"/>
        <end position="525"/>
    </location>
</feature>
<dbReference type="Gene3D" id="3.30.420.10">
    <property type="entry name" value="Ribonuclease H-like superfamily/Ribonuclease H"/>
    <property type="match status" value="1"/>
</dbReference>
<dbReference type="GO" id="GO:0005730">
    <property type="term" value="C:nucleolus"/>
    <property type="evidence" value="ECO:0007669"/>
    <property type="project" value="TreeGrafter"/>
</dbReference>
<dbReference type="InterPro" id="IPR010997">
    <property type="entry name" value="HRDC-like_sf"/>
</dbReference>
<dbReference type="GO" id="GO:0000467">
    <property type="term" value="P:exonucleolytic trimming to generate mature 3'-end of 5.8S rRNA from tricistronic rRNA transcript (SSU-rRNA, 5.8S rRNA, LSU-rRNA)"/>
    <property type="evidence" value="ECO:0007669"/>
    <property type="project" value="InterPro"/>
</dbReference>
<protein>
    <recommendedName>
        <fullName evidence="4">HRDC domain-containing protein</fullName>
    </recommendedName>
</protein>
<dbReference type="GO" id="GO:0071040">
    <property type="term" value="P:nuclear polyadenylation-dependent antisense transcript catabolic process"/>
    <property type="evidence" value="ECO:0007669"/>
    <property type="project" value="TreeGrafter"/>
</dbReference>
<dbReference type="AlphaFoldDB" id="A0AAD9IH03"/>
<feature type="compositionally biased region" description="Polar residues" evidence="3">
    <location>
        <begin position="902"/>
        <end position="916"/>
    </location>
</feature>
<sequence>MEGFAAVSQAAQSLETKELPHGPDFHYYTNNPSFKSRVDAVASEAMAVLQLLPAPEAAAPGSRFASEDAADALGSQLDYLYGALDDALASARSVPAAAPGAEVISGAQGAGEAAQRVAGKRAGQEQEIAAQSDRLLAKPQLAFEDGVDNSNEPWRPKYDGLPGEAASLSARAAEALARGEAPAHPLAATLDALSYAPWQLEVTGTPAMPAGFEQVPYEYVATPAALRALAARLEAAREIAVDLEAHSYRSYQGFTCLMQLSTRSADYLVDVLALRSSIGPVLGPIFADPSRVKVLHGADSDIVWLQRDFGIYLANLFDTGQAARVLRYPGHGLAYLLDRFCGFQADKRLQLADWRRRPLSAEMERYARADTHFLLYVYDMLRLELLALAPEAVPEPLRVLDAPAAPPLRTVLERSRRLCLLRYAKDVRTPTTFLASATRLDPPLLDAELAAYRALFDWRDALARAEDESTGWVLPRAQLLMLARALPTTATELKAVVGHKARGVLAHARAILDLLRSAGADHCVREAAALRREFLANAHVGSPRPDFASAGAPRAAPPPKCCNAARRRATQQAPAQASASPAAAPPDAGPSRLNSAARPSKPRALKPTLPLAGAASLAHAPAPAGGASDNWPTTDPAPVAPPAAPGTSPAPSASPARPTSADAAAFPALGSPEALSAPRRKRVAAPLRLAATSQVFGAAPGAGAAPSSADAISQVHATLSLPFVSAAEPVLGEPGEEEGAREPGSPAASPALEPAPVGTSAEDVRAAMDAMRSSSAAPRAQADLDSEEYVALPEDRPVETQRGRKGVRIPAQAPARQPRAGQAQKKFEPFDYSAALRRPGVSALPPTGGVPDASASGPKRGQPRGGKAGGRRPGGKGQAGATEGAYNPFKIKDASIKRGKRSSTVTMKSGNRSTYF</sequence>
<dbReference type="InterPro" id="IPR036397">
    <property type="entry name" value="RNaseH_sf"/>
</dbReference>
<feature type="compositionally biased region" description="Low complexity" evidence="3">
    <location>
        <begin position="609"/>
        <end position="637"/>
    </location>
</feature>
<evidence type="ECO:0000256" key="1">
    <source>
        <dbReference type="ARBA" id="ARBA00004123"/>
    </source>
</evidence>
<organism evidence="5 6">
    <name type="scientific">Prototheca wickerhamii</name>
    <dbReference type="NCBI Taxonomy" id="3111"/>
    <lineage>
        <taxon>Eukaryota</taxon>
        <taxon>Viridiplantae</taxon>
        <taxon>Chlorophyta</taxon>
        <taxon>core chlorophytes</taxon>
        <taxon>Trebouxiophyceae</taxon>
        <taxon>Chlorellales</taxon>
        <taxon>Chlorellaceae</taxon>
        <taxon>Prototheca</taxon>
    </lineage>
</organism>
<accession>A0AAD9IH03</accession>
<dbReference type="GO" id="GO:0071037">
    <property type="term" value="P:nuclear polyadenylation-dependent snRNA catabolic process"/>
    <property type="evidence" value="ECO:0007669"/>
    <property type="project" value="TreeGrafter"/>
</dbReference>
<evidence type="ECO:0000256" key="3">
    <source>
        <dbReference type="SAM" id="MobiDB-lite"/>
    </source>
</evidence>
<proteinExistence type="predicted"/>
<dbReference type="GO" id="GO:0071038">
    <property type="term" value="P:TRAMP-dependent tRNA surveillance pathway"/>
    <property type="evidence" value="ECO:0007669"/>
    <property type="project" value="TreeGrafter"/>
</dbReference>
<evidence type="ECO:0000259" key="4">
    <source>
        <dbReference type="PROSITE" id="PS50967"/>
    </source>
</evidence>
<evidence type="ECO:0000256" key="2">
    <source>
        <dbReference type="ARBA" id="ARBA00023242"/>
    </source>
</evidence>
<dbReference type="GO" id="GO:0071044">
    <property type="term" value="P:histone mRNA catabolic process"/>
    <property type="evidence" value="ECO:0007669"/>
    <property type="project" value="TreeGrafter"/>
</dbReference>
<feature type="compositionally biased region" description="Low complexity" evidence="3">
    <location>
        <begin position="767"/>
        <end position="783"/>
    </location>
</feature>
<dbReference type="InterPro" id="IPR002562">
    <property type="entry name" value="3'-5'_exonuclease_dom"/>
</dbReference>
<feature type="region of interest" description="Disordered" evidence="3">
    <location>
        <begin position="546"/>
        <end position="681"/>
    </location>
</feature>
<feature type="compositionally biased region" description="Low complexity" evidence="3">
    <location>
        <begin position="570"/>
        <end position="582"/>
    </location>
</feature>
<dbReference type="Gene3D" id="1.10.150.80">
    <property type="entry name" value="HRDC domain"/>
    <property type="match status" value="1"/>
</dbReference>
<dbReference type="EMBL" id="JASFZW010000008">
    <property type="protein sequence ID" value="KAK2077050.1"/>
    <property type="molecule type" value="Genomic_DNA"/>
</dbReference>
<comment type="caution">
    <text evidence="5">The sequence shown here is derived from an EMBL/GenBank/DDBJ whole genome shotgun (WGS) entry which is preliminary data.</text>
</comment>
<dbReference type="SUPFAM" id="SSF53098">
    <property type="entry name" value="Ribonuclease H-like"/>
    <property type="match status" value="1"/>
</dbReference>
<dbReference type="PROSITE" id="PS50967">
    <property type="entry name" value="HRDC"/>
    <property type="match status" value="1"/>
</dbReference>
<feature type="compositionally biased region" description="Low complexity" evidence="3">
    <location>
        <begin position="742"/>
        <end position="756"/>
    </location>
</feature>
<dbReference type="PANTHER" id="PTHR12124:SF47">
    <property type="entry name" value="EXOSOME COMPONENT 10"/>
    <property type="match status" value="1"/>
</dbReference>
<dbReference type="SUPFAM" id="SSF47819">
    <property type="entry name" value="HRDC-like"/>
    <property type="match status" value="1"/>
</dbReference>
<dbReference type="GO" id="GO:0071036">
    <property type="term" value="P:nuclear polyadenylation-dependent snoRNA catabolic process"/>
    <property type="evidence" value="ECO:0007669"/>
    <property type="project" value="TreeGrafter"/>
</dbReference>
<dbReference type="SMART" id="SM00474">
    <property type="entry name" value="35EXOc"/>
    <property type="match status" value="1"/>
</dbReference>
<dbReference type="GO" id="GO:0000175">
    <property type="term" value="F:3'-5'-RNA exonuclease activity"/>
    <property type="evidence" value="ECO:0007669"/>
    <property type="project" value="InterPro"/>
</dbReference>
<gene>
    <name evidence="5" type="ORF">QBZ16_005278</name>
</gene>
<dbReference type="PANTHER" id="PTHR12124">
    <property type="entry name" value="POLYMYOSITIS/SCLERODERMA AUTOANTIGEN-RELATED"/>
    <property type="match status" value="1"/>
</dbReference>
<evidence type="ECO:0000313" key="6">
    <source>
        <dbReference type="Proteomes" id="UP001255856"/>
    </source>
</evidence>
<feature type="region of interest" description="Disordered" evidence="3">
    <location>
        <begin position="1"/>
        <end position="25"/>
    </location>
</feature>
<dbReference type="GO" id="GO:0071039">
    <property type="term" value="P:nuclear polyadenylation-dependent CUT catabolic process"/>
    <property type="evidence" value="ECO:0007669"/>
    <property type="project" value="TreeGrafter"/>
</dbReference>
<dbReference type="GO" id="GO:0003727">
    <property type="term" value="F:single-stranded RNA binding"/>
    <property type="evidence" value="ECO:0007669"/>
    <property type="project" value="TreeGrafter"/>
</dbReference>
<dbReference type="Pfam" id="PF01612">
    <property type="entry name" value="DNA_pol_A_exo1"/>
    <property type="match status" value="1"/>
</dbReference>
<dbReference type="GO" id="GO:0000176">
    <property type="term" value="C:nuclear exosome (RNase complex)"/>
    <property type="evidence" value="ECO:0007669"/>
    <property type="project" value="TreeGrafter"/>
</dbReference>
<dbReference type="GO" id="GO:0071051">
    <property type="term" value="P:poly(A)-dependent snoRNA 3'-end processing"/>
    <property type="evidence" value="ECO:0007669"/>
    <property type="project" value="TreeGrafter"/>
</dbReference>
<feature type="compositionally biased region" description="Low complexity" evidence="3">
    <location>
        <begin position="808"/>
        <end position="824"/>
    </location>
</feature>
<dbReference type="InterPro" id="IPR045092">
    <property type="entry name" value="Rrp6-like"/>
</dbReference>
<dbReference type="GO" id="GO:0071035">
    <property type="term" value="P:nuclear polyadenylation-dependent rRNA catabolic process"/>
    <property type="evidence" value="ECO:0007669"/>
    <property type="project" value="TreeGrafter"/>
</dbReference>
<evidence type="ECO:0000313" key="5">
    <source>
        <dbReference type="EMBL" id="KAK2077050.1"/>
    </source>
</evidence>
<dbReference type="Pfam" id="PF00570">
    <property type="entry name" value="HRDC"/>
    <property type="match status" value="1"/>
</dbReference>
<dbReference type="GO" id="GO:0000166">
    <property type="term" value="F:nucleotide binding"/>
    <property type="evidence" value="ECO:0007669"/>
    <property type="project" value="InterPro"/>
</dbReference>
<dbReference type="Proteomes" id="UP001255856">
    <property type="component" value="Unassembled WGS sequence"/>
</dbReference>
<comment type="subcellular location">
    <subcellularLocation>
        <location evidence="1">Nucleus</location>
    </subcellularLocation>
</comment>
<feature type="compositionally biased region" description="Basic and acidic residues" evidence="3">
    <location>
        <begin position="15"/>
        <end position="24"/>
    </location>
</feature>
<keyword evidence="2" id="KW-0539">Nucleus</keyword>
<name>A0AAD9IH03_PROWI</name>
<reference evidence="5" key="1">
    <citation type="submission" date="2021-01" db="EMBL/GenBank/DDBJ databases">
        <authorList>
            <person name="Eckstrom K.M.E."/>
        </authorList>
    </citation>
    <scope>NUCLEOTIDE SEQUENCE</scope>
    <source>
        <strain evidence="5">UVCC 0001</strain>
    </source>
</reference>
<dbReference type="InterPro" id="IPR002121">
    <property type="entry name" value="HRDC_dom"/>
</dbReference>
<dbReference type="SMART" id="SM00341">
    <property type="entry name" value="HRDC"/>
    <property type="match status" value="1"/>
</dbReference>
<keyword evidence="6" id="KW-1185">Reference proteome</keyword>
<dbReference type="InterPro" id="IPR044876">
    <property type="entry name" value="HRDC_dom_sf"/>
</dbReference>
<dbReference type="InterPro" id="IPR012337">
    <property type="entry name" value="RNaseH-like_sf"/>
</dbReference>
<feature type="compositionally biased region" description="Low complexity" evidence="3">
    <location>
        <begin position="645"/>
        <end position="668"/>
    </location>
</feature>
<feature type="region of interest" description="Disordered" evidence="3">
    <location>
        <begin position="728"/>
        <end position="916"/>
    </location>
</feature>
<feature type="compositionally biased region" description="Basic and acidic residues" evidence="3">
    <location>
        <begin position="793"/>
        <end position="802"/>
    </location>
</feature>